<dbReference type="GO" id="GO:0005886">
    <property type="term" value="C:plasma membrane"/>
    <property type="evidence" value="ECO:0007669"/>
    <property type="project" value="TreeGrafter"/>
</dbReference>
<dbReference type="CDD" id="cd11872">
    <property type="entry name" value="SH3_DOCK_AB"/>
    <property type="match status" value="1"/>
</dbReference>
<feature type="region of interest" description="Disordered" evidence="3">
    <location>
        <begin position="269"/>
        <end position="294"/>
    </location>
</feature>
<dbReference type="GO" id="GO:0005085">
    <property type="term" value="F:guanyl-nucleotide exchange factor activity"/>
    <property type="evidence" value="ECO:0007669"/>
    <property type="project" value="InterPro"/>
</dbReference>
<dbReference type="GO" id="GO:0007520">
    <property type="term" value="P:myoblast fusion"/>
    <property type="evidence" value="ECO:0007669"/>
    <property type="project" value="TreeGrafter"/>
</dbReference>
<feature type="compositionally biased region" description="Low complexity" evidence="3">
    <location>
        <begin position="278"/>
        <end position="294"/>
    </location>
</feature>
<dbReference type="PANTHER" id="PTHR45653">
    <property type="entry name" value="DEDICATOR OF CYTOKINESIS"/>
    <property type="match status" value="1"/>
</dbReference>
<dbReference type="SUPFAM" id="SSF50044">
    <property type="entry name" value="SH3-domain"/>
    <property type="match status" value="1"/>
</dbReference>
<dbReference type="GO" id="GO:0005737">
    <property type="term" value="C:cytoplasm"/>
    <property type="evidence" value="ECO:0007669"/>
    <property type="project" value="TreeGrafter"/>
</dbReference>
<dbReference type="Pfam" id="PF07653">
    <property type="entry name" value="SH3_2"/>
    <property type="match status" value="1"/>
</dbReference>
<organism evidence="5 6">
    <name type="scientific">Penaeus vannamei</name>
    <name type="common">Whiteleg shrimp</name>
    <name type="synonym">Litopenaeus vannamei</name>
    <dbReference type="NCBI Taxonomy" id="6689"/>
    <lineage>
        <taxon>Eukaryota</taxon>
        <taxon>Metazoa</taxon>
        <taxon>Ecdysozoa</taxon>
        <taxon>Arthropoda</taxon>
        <taxon>Crustacea</taxon>
        <taxon>Multicrustacea</taxon>
        <taxon>Malacostraca</taxon>
        <taxon>Eumalacostraca</taxon>
        <taxon>Eucarida</taxon>
        <taxon>Decapoda</taxon>
        <taxon>Dendrobranchiata</taxon>
        <taxon>Penaeoidea</taxon>
        <taxon>Penaeidae</taxon>
        <taxon>Penaeus</taxon>
    </lineage>
</organism>
<dbReference type="GO" id="GO:0031267">
    <property type="term" value="F:small GTPase binding"/>
    <property type="evidence" value="ECO:0007669"/>
    <property type="project" value="TreeGrafter"/>
</dbReference>
<evidence type="ECO:0000313" key="5">
    <source>
        <dbReference type="EMBL" id="ROT70353.1"/>
    </source>
</evidence>
<dbReference type="InterPro" id="IPR036028">
    <property type="entry name" value="SH3-like_dom_sf"/>
</dbReference>
<dbReference type="PANTHER" id="PTHR45653:SF10">
    <property type="entry name" value="MYOBLAST CITY, ISOFORM B"/>
    <property type="match status" value="1"/>
</dbReference>
<gene>
    <name evidence="5" type="ORF">C7M84_011361</name>
</gene>
<dbReference type="InterPro" id="IPR001452">
    <property type="entry name" value="SH3_domain"/>
</dbReference>
<dbReference type="STRING" id="6689.A0A423T1S4"/>
<keyword evidence="1 2" id="KW-0728">SH3 domain</keyword>
<dbReference type="InterPro" id="IPR032376">
    <property type="entry name" value="DOCK_N"/>
</dbReference>
<accession>A0A423T1S4</accession>
<reference evidence="5 6" key="1">
    <citation type="submission" date="2018-04" db="EMBL/GenBank/DDBJ databases">
        <authorList>
            <person name="Zhang X."/>
            <person name="Yuan J."/>
            <person name="Li F."/>
            <person name="Xiang J."/>
        </authorList>
    </citation>
    <scope>NUCLEOTIDE SEQUENCE [LARGE SCALE GENOMIC DNA]</scope>
    <source>
        <tissue evidence="5">Muscle</tissue>
    </source>
</reference>
<evidence type="ECO:0000256" key="3">
    <source>
        <dbReference type="SAM" id="MobiDB-lite"/>
    </source>
</evidence>
<reference evidence="5 6" key="2">
    <citation type="submission" date="2019-01" db="EMBL/GenBank/DDBJ databases">
        <title>The decoding of complex shrimp genome reveals the adaptation for benthos swimmer, frequently molting mechanism and breeding impact on genome.</title>
        <authorList>
            <person name="Sun Y."/>
            <person name="Gao Y."/>
            <person name="Yu Y."/>
        </authorList>
    </citation>
    <scope>NUCLEOTIDE SEQUENCE [LARGE SCALE GENOMIC DNA]</scope>
    <source>
        <tissue evidence="5">Muscle</tissue>
    </source>
</reference>
<dbReference type="GO" id="GO:0007264">
    <property type="term" value="P:small GTPase-mediated signal transduction"/>
    <property type="evidence" value="ECO:0007669"/>
    <property type="project" value="InterPro"/>
</dbReference>
<keyword evidence="6" id="KW-1185">Reference proteome</keyword>
<dbReference type="EMBL" id="QCYY01002438">
    <property type="protein sequence ID" value="ROT70353.1"/>
    <property type="molecule type" value="Genomic_DNA"/>
</dbReference>
<dbReference type="AlphaFoldDB" id="A0A423T1S4"/>
<dbReference type="SMART" id="SM00326">
    <property type="entry name" value="SH3"/>
    <property type="match status" value="1"/>
</dbReference>
<evidence type="ECO:0000256" key="2">
    <source>
        <dbReference type="PROSITE-ProRule" id="PRU00192"/>
    </source>
</evidence>
<sequence length="294" mass="32985">MMNWTPARDKEKYGVAIYNFSGVNDSCIKLNVGDTVHILEELGGWYFGYALHNKALRGVFPKSFIQVRECIVDKTGLVEVVTARLPPIVQEVTAVLREWGMLLRKLYVDRSSNFILVKDTMLDLWDAGLLGDDHGNILNPDITSAVKLFRHHDEASARLRKQFTSEGGLSSPRRKPHLSWTALMTITNIIIKVPESSEISIGLYTGDVKEGKEKPLSEAFIIPWTDDGYSGHPDLLLKLKCLFTDLSNITLDESQVWLIGSVVRQGSMASKEIDPRSRSSMLSKKTSSSDSMRR</sequence>
<dbReference type="OrthoDB" id="18896at2759"/>
<proteinExistence type="predicted"/>
<name>A0A423T1S4_PENVA</name>
<dbReference type="PROSITE" id="PS50002">
    <property type="entry name" value="SH3"/>
    <property type="match status" value="1"/>
</dbReference>
<dbReference type="InterPro" id="IPR042455">
    <property type="entry name" value="DOCK_N_sub1"/>
</dbReference>
<evidence type="ECO:0000313" key="6">
    <source>
        <dbReference type="Proteomes" id="UP000283509"/>
    </source>
</evidence>
<dbReference type="InterPro" id="IPR026791">
    <property type="entry name" value="DOCK"/>
</dbReference>
<protein>
    <recommendedName>
        <fullName evidence="4">SH3 domain-containing protein</fullName>
    </recommendedName>
</protein>
<dbReference type="GO" id="GO:0016477">
    <property type="term" value="P:cell migration"/>
    <property type="evidence" value="ECO:0007669"/>
    <property type="project" value="TreeGrafter"/>
</dbReference>
<evidence type="ECO:0000259" key="4">
    <source>
        <dbReference type="PROSITE" id="PS50002"/>
    </source>
</evidence>
<comment type="caution">
    <text evidence="5">The sequence shown here is derived from an EMBL/GenBank/DDBJ whole genome shotgun (WGS) entry which is preliminary data.</text>
</comment>
<dbReference type="Gene3D" id="2.30.30.40">
    <property type="entry name" value="SH3 Domains"/>
    <property type="match status" value="1"/>
</dbReference>
<dbReference type="Pfam" id="PF16172">
    <property type="entry name" value="DOCK_N"/>
    <property type="match status" value="2"/>
</dbReference>
<dbReference type="Proteomes" id="UP000283509">
    <property type="component" value="Unassembled WGS sequence"/>
</dbReference>
<dbReference type="Gene3D" id="1.20.1270.350">
    <property type="entry name" value="Dedicator of cytokinesis N-terminal subdomain"/>
    <property type="match status" value="1"/>
</dbReference>
<evidence type="ECO:0000256" key="1">
    <source>
        <dbReference type="ARBA" id="ARBA00022443"/>
    </source>
</evidence>
<feature type="domain" description="SH3" evidence="4">
    <location>
        <begin position="9"/>
        <end position="70"/>
    </location>
</feature>